<dbReference type="InterPro" id="IPR040919">
    <property type="entry name" value="Asparaginase_C"/>
</dbReference>
<sequence>MGHTHRSLIPWIRATSEKGVVIGMTTQCLEGEVDPFVYARGRELQRAGVVYLGDMLPETAYVKLLWALGHSPDPARIKALLTAPLAGEMSERRTLDEGSRS</sequence>
<protein>
    <submittedName>
        <fullName evidence="2">Asparaginase/glutaminase</fullName>
    </submittedName>
</protein>
<reference evidence="2" key="2">
    <citation type="journal article" date="2014" name="ISME J.">
        <title>Microbial stratification in low pH oxic and suboxic macroscopic growths along an acid mine drainage.</title>
        <authorList>
            <person name="Mendez-Garcia C."/>
            <person name="Mesa V."/>
            <person name="Sprenger R.R."/>
            <person name="Richter M."/>
            <person name="Diez M.S."/>
            <person name="Solano J."/>
            <person name="Bargiela R."/>
            <person name="Golyshina O.V."/>
            <person name="Manteca A."/>
            <person name="Ramos J.L."/>
            <person name="Gallego J.R."/>
            <person name="Llorente I."/>
            <person name="Martins Dos Santos V.A."/>
            <person name="Jensen O.N."/>
            <person name="Pelaez A.I."/>
            <person name="Sanchez J."/>
            <person name="Ferrer M."/>
        </authorList>
    </citation>
    <scope>NUCLEOTIDE SEQUENCE</scope>
</reference>
<accession>T1D029</accession>
<feature type="domain" description="Asparaginase/glutaminase C-terminal" evidence="1">
    <location>
        <begin position="2"/>
        <end position="80"/>
    </location>
</feature>
<organism evidence="2">
    <name type="scientific">mine drainage metagenome</name>
    <dbReference type="NCBI Taxonomy" id="410659"/>
    <lineage>
        <taxon>unclassified sequences</taxon>
        <taxon>metagenomes</taxon>
        <taxon>ecological metagenomes</taxon>
    </lineage>
</organism>
<dbReference type="Gene3D" id="3.40.50.40">
    <property type="match status" value="1"/>
</dbReference>
<dbReference type="InterPro" id="IPR027473">
    <property type="entry name" value="L-asparaginase_C"/>
</dbReference>
<name>T1D029_9ZZZZ</name>
<reference evidence="2" key="1">
    <citation type="submission" date="2013-08" db="EMBL/GenBank/DDBJ databases">
        <authorList>
            <person name="Mendez C."/>
            <person name="Richter M."/>
            <person name="Ferrer M."/>
            <person name="Sanchez J."/>
        </authorList>
    </citation>
    <scope>NUCLEOTIDE SEQUENCE</scope>
</reference>
<proteinExistence type="predicted"/>
<dbReference type="InterPro" id="IPR006034">
    <property type="entry name" value="Asparaginase/glutaminase-like"/>
</dbReference>
<dbReference type="PIRSF" id="PIRSF001220">
    <property type="entry name" value="L-ASNase_gatD"/>
    <property type="match status" value="1"/>
</dbReference>
<dbReference type="InterPro" id="IPR036152">
    <property type="entry name" value="Asp/glu_Ase-like_sf"/>
</dbReference>
<dbReference type="EMBL" id="AUZY01001419">
    <property type="protein sequence ID" value="EQD74914.1"/>
    <property type="molecule type" value="Genomic_DNA"/>
</dbReference>
<dbReference type="PANTHER" id="PTHR11707:SF28">
    <property type="entry name" value="60 KDA LYSOPHOSPHOLIPASE"/>
    <property type="match status" value="1"/>
</dbReference>
<dbReference type="SUPFAM" id="SSF53774">
    <property type="entry name" value="Glutaminase/Asparaginase"/>
    <property type="match status" value="1"/>
</dbReference>
<evidence type="ECO:0000259" key="1">
    <source>
        <dbReference type="Pfam" id="PF17763"/>
    </source>
</evidence>
<dbReference type="PROSITE" id="PS51732">
    <property type="entry name" value="ASN_GLN_ASE_3"/>
    <property type="match status" value="1"/>
</dbReference>
<evidence type="ECO:0000313" key="2">
    <source>
        <dbReference type="EMBL" id="EQD74914.1"/>
    </source>
</evidence>
<comment type="caution">
    <text evidence="2">The sequence shown here is derived from an EMBL/GenBank/DDBJ whole genome shotgun (WGS) entry which is preliminary data.</text>
</comment>
<dbReference type="PIRSF" id="PIRSF500176">
    <property type="entry name" value="L_ASNase"/>
    <property type="match status" value="1"/>
</dbReference>
<dbReference type="AlphaFoldDB" id="T1D029"/>
<gene>
    <name evidence="2" type="ORF">B1B_02404</name>
</gene>
<dbReference type="PANTHER" id="PTHR11707">
    <property type="entry name" value="L-ASPARAGINASE"/>
    <property type="match status" value="1"/>
</dbReference>
<dbReference type="Pfam" id="PF17763">
    <property type="entry name" value="Asparaginase_C"/>
    <property type="match status" value="1"/>
</dbReference>